<dbReference type="EMBL" id="CP097507">
    <property type="protein sequence ID" value="URE04521.1"/>
    <property type="molecule type" value="Genomic_DNA"/>
</dbReference>
<proteinExistence type="predicted"/>
<dbReference type="GO" id="GO:0016787">
    <property type="term" value="F:hydrolase activity"/>
    <property type="evidence" value="ECO:0007669"/>
    <property type="project" value="InterPro"/>
</dbReference>
<dbReference type="InterPro" id="IPR006935">
    <property type="entry name" value="Helicase/UvrB_N"/>
</dbReference>
<dbReference type="InterPro" id="IPR027417">
    <property type="entry name" value="P-loop_NTPase"/>
</dbReference>
<dbReference type="Pfam" id="PF04851">
    <property type="entry name" value="ResIII"/>
    <property type="match status" value="1"/>
</dbReference>
<keyword evidence="3" id="KW-1185">Reference proteome</keyword>
<dbReference type="GO" id="GO:0005737">
    <property type="term" value="C:cytoplasm"/>
    <property type="evidence" value="ECO:0007669"/>
    <property type="project" value="TreeGrafter"/>
</dbReference>
<dbReference type="Gene3D" id="3.40.50.300">
    <property type="entry name" value="P-loop containing nucleotide triphosphate hydrolases"/>
    <property type="match status" value="1"/>
</dbReference>
<dbReference type="PANTHER" id="PTHR14074">
    <property type="entry name" value="HELICASE WITH DEATH DOMAIN-RELATED"/>
    <property type="match status" value="1"/>
</dbReference>
<dbReference type="SUPFAM" id="SSF52540">
    <property type="entry name" value="P-loop containing nucleoside triphosphate hydrolases"/>
    <property type="match status" value="1"/>
</dbReference>
<gene>
    <name evidence="2" type="ORF">MUK42_04290</name>
</gene>
<dbReference type="InterPro" id="IPR051363">
    <property type="entry name" value="RLR_Helicase"/>
</dbReference>
<sequence length="220" mass="24697">MAGVEIQRQQRGRMTISCGTCLPPRANWRPRHTHLARLLLCLPMSTDRPSCSSHRLSPPKPLENPPRISPLPHLLPTLLLHRSHGDCSGLFDSRPKISSHEVLGYEIKVFEAAMRKNTIAVLETGAGKTLIAVMLMKEFGKRLTVDGKKMMIIFLAQTLHLVNQIYEVTQDYTELDEVEYSGSQGIGEWSTDCWEKNVKTRDPSSILLSLERCIVAVPTV</sequence>
<accession>A0A9E7K4M3</accession>
<evidence type="ECO:0000313" key="3">
    <source>
        <dbReference type="Proteomes" id="UP001055439"/>
    </source>
</evidence>
<feature type="domain" description="Helicase/UvrB N-terminal" evidence="1">
    <location>
        <begin position="114"/>
        <end position="179"/>
    </location>
</feature>
<dbReference type="PANTHER" id="PTHR14074:SF16">
    <property type="entry name" value="ANTIVIRAL INNATE IMMUNE RESPONSE RECEPTOR RIG-I"/>
    <property type="match status" value="1"/>
</dbReference>
<dbReference type="Proteomes" id="UP001055439">
    <property type="component" value="Chromosome 5"/>
</dbReference>
<dbReference type="GO" id="GO:0003677">
    <property type="term" value="F:DNA binding"/>
    <property type="evidence" value="ECO:0007669"/>
    <property type="project" value="InterPro"/>
</dbReference>
<evidence type="ECO:0000259" key="1">
    <source>
        <dbReference type="Pfam" id="PF04851"/>
    </source>
</evidence>
<evidence type="ECO:0000313" key="2">
    <source>
        <dbReference type="EMBL" id="URE04521.1"/>
    </source>
</evidence>
<dbReference type="GO" id="GO:0005524">
    <property type="term" value="F:ATP binding"/>
    <property type="evidence" value="ECO:0007669"/>
    <property type="project" value="InterPro"/>
</dbReference>
<organism evidence="2 3">
    <name type="scientific">Musa troglodytarum</name>
    <name type="common">fe'i banana</name>
    <dbReference type="NCBI Taxonomy" id="320322"/>
    <lineage>
        <taxon>Eukaryota</taxon>
        <taxon>Viridiplantae</taxon>
        <taxon>Streptophyta</taxon>
        <taxon>Embryophyta</taxon>
        <taxon>Tracheophyta</taxon>
        <taxon>Spermatophyta</taxon>
        <taxon>Magnoliopsida</taxon>
        <taxon>Liliopsida</taxon>
        <taxon>Zingiberales</taxon>
        <taxon>Musaceae</taxon>
        <taxon>Musa</taxon>
    </lineage>
</organism>
<dbReference type="OrthoDB" id="6513042at2759"/>
<dbReference type="AlphaFoldDB" id="A0A9E7K4M3"/>
<name>A0A9E7K4M3_9LILI</name>
<protein>
    <submittedName>
        <fullName evidence="2">Type III restriction enzyme, res subunit</fullName>
    </submittedName>
</protein>
<reference evidence="2" key="1">
    <citation type="submission" date="2022-05" db="EMBL/GenBank/DDBJ databases">
        <title>The Musa troglodytarum L. genome provides insights into the mechanism of non-climacteric behaviour and enrichment of carotenoids.</title>
        <authorList>
            <person name="Wang J."/>
        </authorList>
    </citation>
    <scope>NUCLEOTIDE SEQUENCE</scope>
    <source>
        <tissue evidence="2">Leaf</tissue>
    </source>
</reference>